<keyword evidence="2" id="KW-1185">Reference proteome</keyword>
<accession>A0A0P0C2B7</accession>
<reference evidence="1 2" key="1">
    <citation type="submission" date="2015-08" db="EMBL/GenBank/DDBJ databases">
        <title>Complete genome sequence of Rufibacter tibetensis strain 1351t, a radiation-resistant bacterium from tibet plateau.</title>
        <authorList>
            <person name="Dai J."/>
        </authorList>
    </citation>
    <scope>NUCLEOTIDE SEQUENCE [LARGE SCALE GENOMIC DNA]</scope>
    <source>
        <strain evidence="1 2">1351</strain>
    </source>
</reference>
<dbReference type="PATRIC" id="fig|512763.3.peg.2051"/>
<dbReference type="OrthoDB" id="979415at2"/>
<dbReference type="KEGG" id="rti:DC20_09295"/>
<dbReference type="AlphaFoldDB" id="A0A0P0C2B7"/>
<dbReference type="Proteomes" id="UP000061382">
    <property type="component" value="Chromosome"/>
</dbReference>
<dbReference type="RefSeq" id="WP_062543581.1">
    <property type="nucleotide sequence ID" value="NZ_CP012643.1"/>
</dbReference>
<evidence type="ECO:0000313" key="2">
    <source>
        <dbReference type="Proteomes" id="UP000061382"/>
    </source>
</evidence>
<proteinExistence type="predicted"/>
<protein>
    <recommendedName>
        <fullName evidence="3">STAS/SEC14 domain-containing protein</fullName>
    </recommendedName>
</protein>
<dbReference type="Pfam" id="PF11964">
    <property type="entry name" value="SpoIIAA-like"/>
    <property type="match status" value="1"/>
</dbReference>
<organism evidence="1 2">
    <name type="scientific">Rufibacter tibetensis</name>
    <dbReference type="NCBI Taxonomy" id="512763"/>
    <lineage>
        <taxon>Bacteria</taxon>
        <taxon>Pseudomonadati</taxon>
        <taxon>Bacteroidota</taxon>
        <taxon>Cytophagia</taxon>
        <taxon>Cytophagales</taxon>
        <taxon>Hymenobacteraceae</taxon>
        <taxon>Rufibacter</taxon>
    </lineage>
</organism>
<gene>
    <name evidence="1" type="ORF">DC20_09295</name>
</gene>
<sequence>MRKTYYASAGLTLDYDQGQKTAYAVWNGFLNSQEFKEATLKCLQLMEEEGVVRWLADNRKMKAIRQADQHWFVENIMPRMLQSTLRRMATLVSEDMFNKMAVDQIMQRIEQPDHLVLRDFNDEAQALAWLMMPLTEQGQRNSKESNG</sequence>
<evidence type="ECO:0000313" key="1">
    <source>
        <dbReference type="EMBL" id="ALI99132.1"/>
    </source>
</evidence>
<name>A0A0P0C2B7_9BACT</name>
<dbReference type="EMBL" id="CP012643">
    <property type="protein sequence ID" value="ALI99132.1"/>
    <property type="molecule type" value="Genomic_DNA"/>
</dbReference>
<dbReference type="InterPro" id="IPR021866">
    <property type="entry name" value="SpoIIAA-like"/>
</dbReference>
<dbReference type="STRING" id="512763.DC20_09295"/>
<evidence type="ECO:0008006" key="3">
    <source>
        <dbReference type="Google" id="ProtNLM"/>
    </source>
</evidence>